<evidence type="ECO:0000259" key="6">
    <source>
        <dbReference type="Pfam" id="PF03161"/>
    </source>
</evidence>
<reference evidence="7" key="1">
    <citation type="submission" date="2023-04" db="EMBL/GenBank/DDBJ databases">
        <authorList>
            <person name="Vijverberg K."/>
            <person name="Xiong W."/>
            <person name="Schranz E."/>
        </authorList>
    </citation>
    <scope>NUCLEOTIDE SEQUENCE</scope>
</reference>
<evidence type="ECO:0000256" key="5">
    <source>
        <dbReference type="SAM" id="MobiDB-lite"/>
    </source>
</evidence>
<sequence>MNSSSKQLVGLGSVLDKLIRSSSLHDHIPTLSLLHTRQEFPAQRPKEMQLSTTSRELSPFIFPLSSIPSPGKSYTTPMRTALSLLRSLSTSLPHHHRRYLLIQRTFPLFKPHVVNPPRISLFCTHSGEQSSVSNFVEQLAGEDENLDFDKDNEVFNFDASFVSNVDSKNKHLSPSLDMKELDELPEQWRRSKLAWLCKELPAHKPATLIRILNAQRKWVNQEDMTYVAVHCMRIRENETGFRVYKWMMQQHWFRFDFSLATKLADYMGKERKYLKCREIFDDIINHGLIPTEYTFHILIISYLSSSNRGCLDEAFAIYNRMIQLGGYSPRLSLHNSLFKALLTQPEDSSKHYVHQAEFIFHQMVTSGFKIHKDIYSGLIWLHSHQDKIDKERITSLRAEMELSGFDETKEVLISILRACSKEGDINEAEKTWEKLLNITPTIPSQAFVYKMEVYARIGEHMISFEVFRGMQEQLGSASIAGFHKIIEILCKSNSHELAESVMKEFIESGKKTLMPSFLDLMNMYLTSGMHDKLEYTFLQSLEKCPPNRTLYNIYLKSLVDSRNLQKAEETLREMQSHEAVGVDTESCNTILRGYLDGKEYAKAEKIYTLMKEKKFHIEPDLIENLEHVLSSNQEAVKNPVILKLSKEQREALVGLLLGGVQIESDEKRKNHTLVFKFNEDSGVHKVLKRHISYEYHEWLDSSSEQFTTIPHSYFGFYADQFWPQGQPAIPKLIHRWLSPRVLAYWYMYGGYKTSSGDILLKVKGSEDGVDRIVKTLQKKSLTCKVKRKGRVFWIGLLGSNSEWFWKLVDPYIVRDLKDVLKPGNIASDLKEEAQNVEFDRSDSDYSEDDIFDTKVENGSGANAAHLSQGT</sequence>
<name>A0AA36E958_LACSI</name>
<dbReference type="GO" id="GO:0000373">
    <property type="term" value="P:Group II intron splicing"/>
    <property type="evidence" value="ECO:0007669"/>
    <property type="project" value="TreeGrafter"/>
</dbReference>
<dbReference type="Gene3D" id="3.10.28.10">
    <property type="entry name" value="Homing endonucleases"/>
    <property type="match status" value="1"/>
</dbReference>
<feature type="domain" description="Homing endonuclease LAGLIDADG" evidence="6">
    <location>
        <begin position="649"/>
        <end position="804"/>
    </location>
</feature>
<dbReference type="GO" id="GO:0045292">
    <property type="term" value="P:mRNA cis splicing, via spliceosome"/>
    <property type="evidence" value="ECO:0007669"/>
    <property type="project" value="TreeGrafter"/>
</dbReference>
<feature type="repeat" description="PPR" evidence="4">
    <location>
        <begin position="583"/>
        <end position="617"/>
    </location>
</feature>
<dbReference type="PROSITE" id="PS51375">
    <property type="entry name" value="PPR"/>
    <property type="match status" value="1"/>
</dbReference>
<evidence type="ECO:0000313" key="8">
    <source>
        <dbReference type="Proteomes" id="UP001177003"/>
    </source>
</evidence>
<accession>A0AA36E958</accession>
<dbReference type="GO" id="GO:0048564">
    <property type="term" value="P:photosystem I assembly"/>
    <property type="evidence" value="ECO:0007669"/>
    <property type="project" value="TreeGrafter"/>
</dbReference>
<dbReference type="Proteomes" id="UP001177003">
    <property type="component" value="Chromosome 5"/>
</dbReference>
<dbReference type="Pfam" id="PF03161">
    <property type="entry name" value="LAGLIDADG_2"/>
    <property type="match status" value="1"/>
</dbReference>
<keyword evidence="8" id="KW-1185">Reference proteome</keyword>
<dbReference type="InterPro" id="IPR002885">
    <property type="entry name" value="PPR_rpt"/>
</dbReference>
<dbReference type="Gene3D" id="1.25.40.10">
    <property type="entry name" value="Tetratricopeptide repeat domain"/>
    <property type="match status" value="3"/>
</dbReference>
<dbReference type="FunFam" id="3.10.28.10:FF:000005">
    <property type="entry name" value="Pentatricopeptide repeat-containing protein At2g15820, chloroplastic"/>
    <property type="match status" value="1"/>
</dbReference>
<gene>
    <name evidence="7" type="ORF">LSALG_LOCUS26227</name>
</gene>
<dbReference type="Pfam" id="PF01535">
    <property type="entry name" value="PPR"/>
    <property type="match status" value="3"/>
</dbReference>
<dbReference type="GO" id="GO:0004519">
    <property type="term" value="F:endonuclease activity"/>
    <property type="evidence" value="ECO:0007669"/>
    <property type="project" value="InterPro"/>
</dbReference>
<dbReference type="InterPro" id="IPR052500">
    <property type="entry name" value="Chloro/Mito_RNA_Process"/>
</dbReference>
<organism evidence="7 8">
    <name type="scientific">Lactuca saligna</name>
    <name type="common">Willowleaf lettuce</name>
    <dbReference type="NCBI Taxonomy" id="75948"/>
    <lineage>
        <taxon>Eukaryota</taxon>
        <taxon>Viridiplantae</taxon>
        <taxon>Streptophyta</taxon>
        <taxon>Embryophyta</taxon>
        <taxon>Tracheophyta</taxon>
        <taxon>Spermatophyta</taxon>
        <taxon>Magnoliopsida</taxon>
        <taxon>eudicotyledons</taxon>
        <taxon>Gunneridae</taxon>
        <taxon>Pentapetalae</taxon>
        <taxon>asterids</taxon>
        <taxon>campanulids</taxon>
        <taxon>Asterales</taxon>
        <taxon>Asteraceae</taxon>
        <taxon>Cichorioideae</taxon>
        <taxon>Cichorieae</taxon>
        <taxon>Lactucinae</taxon>
        <taxon>Lactuca</taxon>
    </lineage>
</organism>
<protein>
    <recommendedName>
        <fullName evidence="6">Homing endonuclease LAGLIDADG domain-containing protein</fullName>
    </recommendedName>
</protein>
<keyword evidence="2" id="KW-0677">Repeat</keyword>
<dbReference type="PANTHER" id="PTHR47539:SF1">
    <property type="entry name" value="PENTATRICOPEPTIDE REPEAT-CONTAINING PROTEIN OTP51, CHLOROPLASTIC"/>
    <property type="match status" value="1"/>
</dbReference>
<evidence type="ECO:0000313" key="7">
    <source>
        <dbReference type="EMBL" id="CAI9286827.1"/>
    </source>
</evidence>
<proteinExistence type="predicted"/>
<dbReference type="InterPro" id="IPR027434">
    <property type="entry name" value="Homing_endonucl"/>
</dbReference>
<dbReference type="EMBL" id="OX465081">
    <property type="protein sequence ID" value="CAI9286827.1"/>
    <property type="molecule type" value="Genomic_DNA"/>
</dbReference>
<evidence type="ECO:0000256" key="1">
    <source>
        <dbReference type="ARBA" id="ARBA00022664"/>
    </source>
</evidence>
<dbReference type="SUPFAM" id="SSF48452">
    <property type="entry name" value="TPR-like"/>
    <property type="match status" value="1"/>
</dbReference>
<dbReference type="SUPFAM" id="SSF55608">
    <property type="entry name" value="Homing endonucleases"/>
    <property type="match status" value="1"/>
</dbReference>
<evidence type="ECO:0000256" key="4">
    <source>
        <dbReference type="PROSITE-ProRule" id="PRU00708"/>
    </source>
</evidence>
<keyword evidence="1" id="KW-0507">mRNA processing</keyword>
<dbReference type="NCBIfam" id="TIGR00756">
    <property type="entry name" value="PPR"/>
    <property type="match status" value="1"/>
</dbReference>
<evidence type="ECO:0000256" key="2">
    <source>
        <dbReference type="ARBA" id="ARBA00022737"/>
    </source>
</evidence>
<dbReference type="InterPro" id="IPR004860">
    <property type="entry name" value="LAGLIDADG_dom"/>
</dbReference>
<dbReference type="InterPro" id="IPR011990">
    <property type="entry name" value="TPR-like_helical_dom_sf"/>
</dbReference>
<dbReference type="PANTHER" id="PTHR47539">
    <property type="entry name" value="PENTATRICOPEPTIDE REPEAT-CONTAINING PROTEIN OTP51, CHLOROPLASTIC"/>
    <property type="match status" value="1"/>
</dbReference>
<evidence type="ECO:0000256" key="3">
    <source>
        <dbReference type="ARBA" id="ARBA00023187"/>
    </source>
</evidence>
<keyword evidence="3" id="KW-0508">mRNA splicing</keyword>
<dbReference type="AlphaFoldDB" id="A0AA36E958"/>
<feature type="region of interest" description="Disordered" evidence="5">
    <location>
        <begin position="837"/>
        <end position="870"/>
    </location>
</feature>